<dbReference type="PANTHER" id="PTHR19136">
    <property type="entry name" value="MOLYBDENUM COFACTOR GUANYLYLTRANSFERASE"/>
    <property type="match status" value="1"/>
</dbReference>
<evidence type="ECO:0000259" key="9">
    <source>
        <dbReference type="Pfam" id="PF12804"/>
    </source>
</evidence>
<keyword evidence="11" id="KW-1185">Reference proteome</keyword>
<dbReference type="Pfam" id="PF12804">
    <property type="entry name" value="NTP_transf_3"/>
    <property type="match status" value="1"/>
</dbReference>
<keyword evidence="4 8" id="KW-0547">Nucleotide-binding</keyword>
<keyword evidence="3 8" id="KW-0479">Metal-binding</keyword>
<dbReference type="CDD" id="cd02503">
    <property type="entry name" value="MobA"/>
    <property type="match status" value="1"/>
</dbReference>
<comment type="similarity">
    <text evidence="8">Belongs to the MobA family.</text>
</comment>
<dbReference type="PANTHER" id="PTHR19136:SF81">
    <property type="entry name" value="MOLYBDENUM COFACTOR GUANYLYLTRANSFERASE"/>
    <property type="match status" value="1"/>
</dbReference>
<comment type="cofactor">
    <cofactor evidence="8">
        <name>Mg(2+)</name>
        <dbReference type="ChEBI" id="CHEBI:18420"/>
    </cofactor>
</comment>
<protein>
    <recommendedName>
        <fullName evidence="8">Probable molybdenum cofactor guanylyltransferase</fullName>
        <shortName evidence="8">MoCo guanylyltransferase</shortName>
        <ecNumber evidence="8">2.7.7.77</ecNumber>
    </recommendedName>
    <alternativeName>
        <fullName evidence="8">GTP:molybdopterin guanylyltransferase</fullName>
    </alternativeName>
    <alternativeName>
        <fullName evidence="8">Mo-MPT guanylyltransferase</fullName>
    </alternativeName>
    <alternativeName>
        <fullName evidence="8">Molybdopterin guanylyltransferase</fullName>
    </alternativeName>
    <alternativeName>
        <fullName evidence="8">Molybdopterin-guanine dinucleotide synthase</fullName>
        <shortName evidence="8">MGD synthase</shortName>
    </alternativeName>
</protein>
<dbReference type="EC" id="2.7.7.77" evidence="8"/>
<keyword evidence="1 8" id="KW-0963">Cytoplasm</keyword>
<dbReference type="Proteomes" id="UP000184357">
    <property type="component" value="Unassembled WGS sequence"/>
</dbReference>
<dbReference type="InterPro" id="IPR013482">
    <property type="entry name" value="Molybde_CF_guanTrfase"/>
</dbReference>
<sequence length="232" mass="24850">MIRYAAVIAGGRSTRFGDRDKAVTDLAGIPMIRRVADRLADATDRLVVNCRADQRAAIADAMEGYPNPVRYAEDPEPDEGPMAGIRTALRGVEGWGGTDAPAFVVACDMPFVDPSLVDALFDRLAGGADAERTGERDGFGRGNADGDRLNAVVPRVEDQWFQTTHAAYRAGLMADACDAALERGDRKIIAPLFELDYAEVGADDLDALGVDDRTFENLNTVEELEAAAASLS</sequence>
<evidence type="ECO:0000256" key="5">
    <source>
        <dbReference type="ARBA" id="ARBA00022842"/>
    </source>
</evidence>
<dbReference type="GO" id="GO:0006777">
    <property type="term" value="P:Mo-molybdopterin cofactor biosynthetic process"/>
    <property type="evidence" value="ECO:0007669"/>
    <property type="project" value="UniProtKB-KW"/>
</dbReference>
<feature type="binding site" evidence="8">
    <location>
        <position position="108"/>
    </location>
    <ligand>
        <name>Mg(2+)</name>
        <dbReference type="ChEBI" id="CHEBI:18420"/>
    </ligand>
</feature>
<evidence type="ECO:0000256" key="2">
    <source>
        <dbReference type="ARBA" id="ARBA00022679"/>
    </source>
</evidence>
<dbReference type="GO" id="GO:0046872">
    <property type="term" value="F:metal ion binding"/>
    <property type="evidence" value="ECO:0007669"/>
    <property type="project" value="UniProtKB-KW"/>
</dbReference>
<evidence type="ECO:0000256" key="7">
    <source>
        <dbReference type="ARBA" id="ARBA00023150"/>
    </source>
</evidence>
<dbReference type="Gene3D" id="3.90.550.10">
    <property type="entry name" value="Spore Coat Polysaccharide Biosynthesis Protein SpsA, Chain A"/>
    <property type="match status" value="1"/>
</dbReference>
<dbReference type="InterPro" id="IPR025877">
    <property type="entry name" value="MobA-like_NTP_Trfase"/>
</dbReference>
<evidence type="ECO:0000256" key="4">
    <source>
        <dbReference type="ARBA" id="ARBA00022741"/>
    </source>
</evidence>
<comment type="subcellular location">
    <subcellularLocation>
        <location evidence="8">Cytoplasm</location>
    </subcellularLocation>
</comment>
<keyword evidence="7 8" id="KW-0501">Molybdenum cofactor biosynthesis</keyword>
<dbReference type="AlphaFoldDB" id="A0A1M5M751"/>
<evidence type="ECO:0000256" key="8">
    <source>
        <dbReference type="HAMAP-Rule" id="MF_00316"/>
    </source>
</evidence>
<keyword evidence="6 8" id="KW-0342">GTP-binding</keyword>
<dbReference type="GO" id="GO:0005525">
    <property type="term" value="F:GTP binding"/>
    <property type="evidence" value="ECO:0007669"/>
    <property type="project" value="UniProtKB-UniRule"/>
</dbReference>
<evidence type="ECO:0000313" key="10">
    <source>
        <dbReference type="EMBL" id="SHG73124.1"/>
    </source>
</evidence>
<comment type="catalytic activity">
    <reaction evidence="8">
        <text>Mo-molybdopterin + GTP + H(+) = Mo-molybdopterin guanine dinucleotide + diphosphate</text>
        <dbReference type="Rhea" id="RHEA:34243"/>
        <dbReference type="ChEBI" id="CHEBI:15378"/>
        <dbReference type="ChEBI" id="CHEBI:33019"/>
        <dbReference type="ChEBI" id="CHEBI:37565"/>
        <dbReference type="ChEBI" id="CHEBI:71302"/>
        <dbReference type="ChEBI" id="CHEBI:71310"/>
        <dbReference type="EC" id="2.7.7.77"/>
    </reaction>
</comment>
<evidence type="ECO:0000256" key="6">
    <source>
        <dbReference type="ARBA" id="ARBA00023134"/>
    </source>
</evidence>
<dbReference type="InterPro" id="IPR029044">
    <property type="entry name" value="Nucleotide-diphossugar_trans"/>
</dbReference>
<dbReference type="GO" id="GO:0005737">
    <property type="term" value="C:cytoplasm"/>
    <property type="evidence" value="ECO:0007669"/>
    <property type="project" value="UniProtKB-SubCell"/>
</dbReference>
<name>A0A1M5M751_9EURY</name>
<dbReference type="GO" id="GO:0061603">
    <property type="term" value="F:molybdenum cofactor guanylyltransferase activity"/>
    <property type="evidence" value="ECO:0007669"/>
    <property type="project" value="UniProtKB-EC"/>
</dbReference>
<accession>A0A1M5M751</accession>
<comment type="function">
    <text evidence="8">Transfers a GMP moiety from GTP to Mo-molybdopterin (Mo-MPT) cofactor (Moco or molybdenum cofactor) to form Mo-molybdopterin guanine dinucleotide (Mo-MGD) cofactor.</text>
</comment>
<keyword evidence="5 8" id="KW-0460">Magnesium</keyword>
<gene>
    <name evidence="8" type="primary">mobA</name>
    <name evidence="10" type="ORF">SAMN05443636_0908</name>
</gene>
<feature type="domain" description="MobA-like NTP transferase" evidence="9">
    <location>
        <begin position="5"/>
        <end position="190"/>
    </location>
</feature>
<keyword evidence="2 8" id="KW-0808">Transferase</keyword>
<dbReference type="STRING" id="43928.SAMN05443636_0908"/>
<feature type="binding site" evidence="8">
    <location>
        <begin position="8"/>
        <end position="10"/>
    </location>
    <ligand>
        <name>GTP</name>
        <dbReference type="ChEBI" id="CHEBI:37565"/>
    </ligand>
</feature>
<comment type="caution">
    <text evidence="8">Lacks conserved residue(s) required for the propagation of feature annotation.</text>
</comment>
<feature type="binding site" evidence="8">
    <location>
        <position position="49"/>
    </location>
    <ligand>
        <name>GTP</name>
        <dbReference type="ChEBI" id="CHEBI:37565"/>
    </ligand>
</feature>
<evidence type="ECO:0000256" key="3">
    <source>
        <dbReference type="ARBA" id="ARBA00022723"/>
    </source>
</evidence>
<organism evidence="10 11">
    <name type="scientific">Halobaculum gomorrense</name>
    <dbReference type="NCBI Taxonomy" id="43928"/>
    <lineage>
        <taxon>Archaea</taxon>
        <taxon>Methanobacteriati</taxon>
        <taxon>Methanobacteriota</taxon>
        <taxon>Stenosarchaea group</taxon>
        <taxon>Halobacteria</taxon>
        <taxon>Halobacteriales</taxon>
        <taxon>Haloferacaceae</taxon>
        <taxon>Halobaculum</taxon>
    </lineage>
</organism>
<evidence type="ECO:0000256" key="1">
    <source>
        <dbReference type="ARBA" id="ARBA00022490"/>
    </source>
</evidence>
<comment type="domain">
    <text evidence="8">The N-terminal domain determines nucleotide recognition and specific binding, while the C-terminal domain determines the specific binding to the target protein.</text>
</comment>
<proteinExistence type="inferred from homology"/>
<dbReference type="SUPFAM" id="SSF53448">
    <property type="entry name" value="Nucleotide-diphospho-sugar transferases"/>
    <property type="match status" value="1"/>
</dbReference>
<dbReference type="EMBL" id="FQWV01000002">
    <property type="protein sequence ID" value="SHG73124.1"/>
    <property type="molecule type" value="Genomic_DNA"/>
</dbReference>
<dbReference type="HAMAP" id="MF_00316">
    <property type="entry name" value="MobA"/>
    <property type="match status" value="1"/>
</dbReference>
<feature type="binding site" evidence="8">
    <location>
        <position position="21"/>
    </location>
    <ligand>
        <name>GTP</name>
        <dbReference type="ChEBI" id="CHEBI:37565"/>
    </ligand>
</feature>
<keyword evidence="10" id="KW-0548">Nucleotidyltransferase</keyword>
<reference evidence="10 11" key="1">
    <citation type="submission" date="2016-11" db="EMBL/GenBank/DDBJ databases">
        <authorList>
            <person name="Jaros S."/>
            <person name="Januszkiewicz K."/>
            <person name="Wedrychowicz H."/>
        </authorList>
    </citation>
    <scope>NUCLEOTIDE SEQUENCE [LARGE SCALE GENOMIC DNA]</scope>
    <source>
        <strain evidence="10 11">DSM 9297</strain>
    </source>
</reference>
<evidence type="ECO:0000313" key="11">
    <source>
        <dbReference type="Proteomes" id="UP000184357"/>
    </source>
</evidence>
<feature type="binding site" evidence="8">
    <location>
        <position position="108"/>
    </location>
    <ligand>
        <name>GTP</name>
        <dbReference type="ChEBI" id="CHEBI:37565"/>
    </ligand>
</feature>